<dbReference type="Proteomes" id="UP000001407">
    <property type="component" value="Chromosome"/>
</dbReference>
<reference evidence="1 2" key="1">
    <citation type="journal article" date="2010" name="PLoS ONE">
        <title>Complete genome sequence and comparative metabolic profiling of the prototypical enteroaggregative Escherichia coli strain 042.</title>
        <authorList>
            <person name="Chaudhuri R.R."/>
            <person name="Sebaihia M."/>
            <person name="Hobman J.L."/>
            <person name="Webber M.A."/>
            <person name="Leyton D.L."/>
            <person name="Goldberg M.D."/>
            <person name="Cunningham A.F."/>
            <person name="Scott-Tucker A."/>
            <person name="Ferguson P.R."/>
            <person name="Thomas C.M."/>
            <person name="Frankel G."/>
            <person name="Tang C.M."/>
            <person name="Dudley E.G."/>
            <person name="Roberts I.S."/>
            <person name="Rasko D.A."/>
            <person name="Pallen M.J."/>
            <person name="Parkhill J."/>
            <person name="Nataro J.P."/>
            <person name="Thomson N.R."/>
            <person name="Henderson I.R."/>
        </authorList>
    </citation>
    <scope>NUCLEOTIDE SEQUENCE [LARGE SCALE GENOMIC DNA]</scope>
    <source>
        <strain evidence="2">042 / EAEC</strain>
    </source>
</reference>
<dbReference type="InterPro" id="IPR010260">
    <property type="entry name" value="AlpA"/>
</dbReference>
<dbReference type="HOGENOM" id="CLU_140176_15_3_6"/>
<evidence type="ECO:0000313" key="1">
    <source>
        <dbReference type="EMBL" id="CBG34995.1"/>
    </source>
</evidence>
<sequence>MVTVMIQIVTREELENDETIDRMIKEDECAWLTALGRRHRSLLEKEGKFPRKICIGPQTKVWRLSEVLEWVKGEWKP</sequence>
<evidence type="ECO:0000313" key="2">
    <source>
        <dbReference type="Proteomes" id="UP000001407"/>
    </source>
</evidence>
<dbReference type="Pfam" id="PF05930">
    <property type="entry name" value="Phage_AlpA"/>
    <property type="match status" value="1"/>
</dbReference>
<gene>
    <name evidence="1" type="ordered locus">EC042_2169</name>
</gene>
<protein>
    <submittedName>
        <fullName evidence="1">Prophage regulatory protein</fullName>
    </submittedName>
</protein>
<dbReference type="KEGG" id="elo:EC042_2169"/>
<dbReference type="AlphaFoldDB" id="D3GYF0"/>
<organism evidence="1 2">
    <name type="scientific">Escherichia coli O44:H18 (strain 042 / EAEC)</name>
    <dbReference type="NCBI Taxonomy" id="216592"/>
    <lineage>
        <taxon>Bacteria</taxon>
        <taxon>Pseudomonadati</taxon>
        <taxon>Pseudomonadota</taxon>
        <taxon>Gammaproteobacteria</taxon>
        <taxon>Enterobacterales</taxon>
        <taxon>Enterobacteriaceae</taxon>
        <taxon>Escherichia</taxon>
    </lineage>
</organism>
<name>D3GYF0_ECO44</name>
<proteinExistence type="predicted"/>
<accession>D3GYF0</accession>
<dbReference type="EMBL" id="FN554766">
    <property type="protein sequence ID" value="CBG34995.1"/>
    <property type="molecule type" value="Genomic_DNA"/>
</dbReference>